<dbReference type="InterPro" id="IPR015947">
    <property type="entry name" value="PUA-like_sf"/>
</dbReference>
<organism evidence="16 17">
    <name type="scientific">Robbsia betulipollinis</name>
    <dbReference type="NCBI Taxonomy" id="2981849"/>
    <lineage>
        <taxon>Bacteria</taxon>
        <taxon>Pseudomonadati</taxon>
        <taxon>Pseudomonadota</taxon>
        <taxon>Betaproteobacteria</taxon>
        <taxon>Burkholderiales</taxon>
        <taxon>Burkholderiaceae</taxon>
        <taxon>Robbsia</taxon>
    </lineage>
</organism>
<dbReference type="Proteomes" id="UP001082899">
    <property type="component" value="Unassembled WGS sequence"/>
</dbReference>
<dbReference type="PANTHER" id="PTHR30027">
    <property type="entry name" value="RIBOSOMAL RNA SMALL SUBUNIT METHYLTRANSFERASE E"/>
    <property type="match status" value="1"/>
</dbReference>
<dbReference type="Pfam" id="PF04452">
    <property type="entry name" value="Methyltrans_RNA"/>
    <property type="match status" value="1"/>
</dbReference>
<keyword evidence="17" id="KW-1185">Reference proteome</keyword>
<evidence type="ECO:0000256" key="13">
    <source>
        <dbReference type="SAM" id="MobiDB-lite"/>
    </source>
</evidence>
<keyword evidence="7 12" id="KW-0489">Methyltransferase</keyword>
<dbReference type="NCBIfam" id="NF008692">
    <property type="entry name" value="PRK11713.1-5"/>
    <property type="match status" value="1"/>
</dbReference>
<keyword evidence="8 12" id="KW-0808">Transferase</keyword>
<dbReference type="CDD" id="cd18084">
    <property type="entry name" value="RsmE-like"/>
    <property type="match status" value="1"/>
</dbReference>
<gene>
    <name evidence="16" type="ORF">OVY01_17050</name>
</gene>
<dbReference type="RefSeq" id="WP_267848762.1">
    <property type="nucleotide sequence ID" value="NZ_JAPMXC010000006.1"/>
</dbReference>
<evidence type="ECO:0000256" key="1">
    <source>
        <dbReference type="ARBA" id="ARBA00004496"/>
    </source>
</evidence>
<accession>A0ABT3ZQP2</accession>
<dbReference type="EC" id="2.1.1.193" evidence="3 12"/>
<comment type="catalytic activity">
    <reaction evidence="11 12">
        <text>uridine(1498) in 16S rRNA + S-adenosyl-L-methionine = N(3)-methyluridine(1498) in 16S rRNA + S-adenosyl-L-homocysteine + H(+)</text>
        <dbReference type="Rhea" id="RHEA:42920"/>
        <dbReference type="Rhea" id="RHEA-COMP:10283"/>
        <dbReference type="Rhea" id="RHEA-COMP:10284"/>
        <dbReference type="ChEBI" id="CHEBI:15378"/>
        <dbReference type="ChEBI" id="CHEBI:57856"/>
        <dbReference type="ChEBI" id="CHEBI:59789"/>
        <dbReference type="ChEBI" id="CHEBI:65315"/>
        <dbReference type="ChEBI" id="CHEBI:74502"/>
        <dbReference type="EC" id="2.1.1.193"/>
    </reaction>
</comment>
<feature type="domain" description="Ribosomal RNA small subunit methyltransferase E PUA-like" evidence="15">
    <location>
        <begin position="18"/>
        <end position="59"/>
    </location>
</feature>
<evidence type="ECO:0000256" key="8">
    <source>
        <dbReference type="ARBA" id="ARBA00022679"/>
    </source>
</evidence>
<dbReference type="GO" id="GO:0008168">
    <property type="term" value="F:methyltransferase activity"/>
    <property type="evidence" value="ECO:0007669"/>
    <property type="project" value="UniProtKB-KW"/>
</dbReference>
<reference evidence="16" key="1">
    <citation type="submission" date="2022-11" db="EMBL/GenBank/DDBJ databases">
        <title>Robbsia betulipollinis sp. nov., isolated from pollen of birch (Betula pendula).</title>
        <authorList>
            <person name="Shi H."/>
            <person name="Ambika Manirajan B."/>
            <person name="Ratering S."/>
            <person name="Geissler-Plaum R."/>
            <person name="Schnell S."/>
        </authorList>
    </citation>
    <scope>NUCLEOTIDE SEQUENCE</scope>
    <source>
        <strain evidence="16">Bb-Pol-6</strain>
    </source>
</reference>
<feature type="region of interest" description="Disordered" evidence="13">
    <location>
        <begin position="163"/>
        <end position="186"/>
    </location>
</feature>
<evidence type="ECO:0000259" key="14">
    <source>
        <dbReference type="Pfam" id="PF04452"/>
    </source>
</evidence>
<keyword evidence="9 12" id="KW-0949">S-adenosyl-L-methionine</keyword>
<proteinExistence type="inferred from homology"/>
<feature type="compositionally biased region" description="Low complexity" evidence="13">
    <location>
        <begin position="175"/>
        <end position="186"/>
    </location>
</feature>
<dbReference type="InterPro" id="IPR029026">
    <property type="entry name" value="tRNA_m1G_MTases_N"/>
</dbReference>
<dbReference type="NCBIfam" id="TIGR00046">
    <property type="entry name" value="RsmE family RNA methyltransferase"/>
    <property type="match status" value="1"/>
</dbReference>
<comment type="subcellular location">
    <subcellularLocation>
        <location evidence="1 12">Cytoplasm</location>
    </subcellularLocation>
</comment>
<comment type="similarity">
    <text evidence="2 12">Belongs to the RNA methyltransferase RsmE family.</text>
</comment>
<evidence type="ECO:0000256" key="10">
    <source>
        <dbReference type="ARBA" id="ARBA00025699"/>
    </source>
</evidence>
<keyword evidence="5 12" id="KW-0963">Cytoplasm</keyword>
<evidence type="ECO:0000256" key="2">
    <source>
        <dbReference type="ARBA" id="ARBA00005528"/>
    </source>
</evidence>
<evidence type="ECO:0000256" key="5">
    <source>
        <dbReference type="ARBA" id="ARBA00022490"/>
    </source>
</evidence>
<evidence type="ECO:0000259" key="15">
    <source>
        <dbReference type="Pfam" id="PF20260"/>
    </source>
</evidence>
<evidence type="ECO:0000256" key="12">
    <source>
        <dbReference type="PIRNR" id="PIRNR015601"/>
    </source>
</evidence>
<dbReference type="GO" id="GO:0032259">
    <property type="term" value="P:methylation"/>
    <property type="evidence" value="ECO:0007669"/>
    <property type="project" value="UniProtKB-KW"/>
</dbReference>
<dbReference type="InterPro" id="IPR006700">
    <property type="entry name" value="RsmE"/>
</dbReference>
<dbReference type="SUPFAM" id="SSF75217">
    <property type="entry name" value="alpha/beta knot"/>
    <property type="match status" value="1"/>
</dbReference>
<feature type="domain" description="Ribosomal RNA small subunit methyltransferase E methyltransferase" evidence="14">
    <location>
        <begin position="73"/>
        <end position="259"/>
    </location>
</feature>
<dbReference type="InterPro" id="IPR046886">
    <property type="entry name" value="RsmE_MTase_dom"/>
</dbReference>
<dbReference type="InterPro" id="IPR046887">
    <property type="entry name" value="RsmE_PUA-like"/>
</dbReference>
<dbReference type="Gene3D" id="3.40.1280.10">
    <property type="match status" value="1"/>
</dbReference>
<dbReference type="InterPro" id="IPR029028">
    <property type="entry name" value="Alpha/beta_knot_MTases"/>
</dbReference>
<evidence type="ECO:0000313" key="17">
    <source>
        <dbReference type="Proteomes" id="UP001082899"/>
    </source>
</evidence>
<comment type="caution">
    <text evidence="16">The sequence shown here is derived from an EMBL/GenBank/DDBJ whole genome shotgun (WGS) entry which is preliminary data.</text>
</comment>
<keyword evidence="6 12" id="KW-0698">rRNA processing</keyword>
<evidence type="ECO:0000313" key="16">
    <source>
        <dbReference type="EMBL" id="MCY0388884.1"/>
    </source>
</evidence>
<dbReference type="Gene3D" id="2.40.240.20">
    <property type="entry name" value="Hypothetical PUA domain-like, domain 1"/>
    <property type="match status" value="1"/>
</dbReference>
<dbReference type="PIRSF" id="PIRSF015601">
    <property type="entry name" value="MTase_slr0722"/>
    <property type="match status" value="1"/>
</dbReference>
<dbReference type="Pfam" id="PF20260">
    <property type="entry name" value="PUA_4"/>
    <property type="match status" value="1"/>
</dbReference>
<evidence type="ECO:0000256" key="3">
    <source>
        <dbReference type="ARBA" id="ARBA00012328"/>
    </source>
</evidence>
<dbReference type="PANTHER" id="PTHR30027:SF3">
    <property type="entry name" value="16S RRNA (URACIL(1498)-N(3))-METHYLTRANSFERASE"/>
    <property type="match status" value="1"/>
</dbReference>
<evidence type="ECO:0000256" key="9">
    <source>
        <dbReference type="ARBA" id="ARBA00022691"/>
    </source>
</evidence>
<sequence length="266" mass="28459">MPRFFIDSPLRRGASLALPDTVVRHLQVLRLKPGDALTLFNGVDAAHAATLADLGKKHAMATLGDALPSSGTEPPYRIELAQGVASNEKMDWLIEKAVELGVSRIVPLLAERSVVRLSGERALRRHAHWQALVRAACEQCARDVVPEVAAPSGFQAWLDAETREAAPAPPPSVPSPADDAPPRTDGPLLRLLLSPRATLRFADLPQTPPPVGVRLLIGPEGGWSPEEEARAREVGYTPLSLGPRILRAETAGIALLAALAGRWGGW</sequence>
<evidence type="ECO:0000256" key="6">
    <source>
        <dbReference type="ARBA" id="ARBA00022552"/>
    </source>
</evidence>
<evidence type="ECO:0000256" key="7">
    <source>
        <dbReference type="ARBA" id="ARBA00022603"/>
    </source>
</evidence>
<protein>
    <recommendedName>
        <fullName evidence="4 12">Ribosomal RNA small subunit methyltransferase E</fullName>
        <ecNumber evidence="3 12">2.1.1.193</ecNumber>
    </recommendedName>
</protein>
<dbReference type="EMBL" id="JAPMXC010000006">
    <property type="protein sequence ID" value="MCY0388884.1"/>
    <property type="molecule type" value="Genomic_DNA"/>
</dbReference>
<evidence type="ECO:0000256" key="4">
    <source>
        <dbReference type="ARBA" id="ARBA00013673"/>
    </source>
</evidence>
<comment type="function">
    <text evidence="10 12">Specifically methylates the N3 position of the uracil ring of uridine 1498 (m3U1498) in 16S rRNA. Acts on the fully assembled 30S ribosomal subunit.</text>
</comment>
<evidence type="ECO:0000256" key="11">
    <source>
        <dbReference type="ARBA" id="ARBA00047944"/>
    </source>
</evidence>
<name>A0ABT3ZQP2_9BURK</name>
<dbReference type="SUPFAM" id="SSF88697">
    <property type="entry name" value="PUA domain-like"/>
    <property type="match status" value="1"/>
</dbReference>